<proteinExistence type="predicted"/>
<gene>
    <name evidence="3" type="ORF">SPSC_00941</name>
</gene>
<sequence>MALPASSEEDGLKLEAGPSRLVSAPSKPLCVRYACHLEQPEGASWFGSNGKLASTPTYQAVRSGPDAHQSLVDRYAETLWLGEHHTGLAHFLNCIDRLKSSHDLDDILLGLCQLIKSNSAITQRHRALAQKLLPDTNSFDDLPATAIRELSDYEVMLAQRVVGTATLGLRTTGLDSLRERWISSMESREIQLQILITMCLLRIVSQDPKALETARSRIRGDTSSAVVRDTLSSSEVATAPDTESEQPRKRSRKLEKAKRWRGTRPHSGSSDAFTWNQHVRKRLATDSSHDDGEAEVLETQGEEVLAVDHLSKRLEALVDILCLRQVAAGVGSEIADLLSDIGADAAEHDKQGQATWKARGTLFGSSLRKLVEDDDMDDAQWLCSRVVEPHFEASLPRQCSLFRSKCFVSLQSRTPARRTKSVRIGSADSPPMRAAKRNASVATAAAALAATAGAGNTSISGAGLSDVLEKEQAGRRVKRNILAERSSMLGRGREVDMGRRLSRSVSATSGPGHEVRAPTGVFSRSSTNAAYTQPTSVVSTNSFKSGISLEKGQRSGRYASQRVEGMESSQKMRSSALAAMPSFGSPFTSSASSLTSNSKRLLVMSTPQKQPAHKAHSMDHLSQLDKPRLVYPPNSLVMESPTQTQDGSQLLGARLRIAERCASFAGRSSFALDRPPSPVAFLSDTDD</sequence>
<dbReference type="AlphaFoldDB" id="A0A127Z846"/>
<evidence type="ECO:0000256" key="1">
    <source>
        <dbReference type="SAM" id="MobiDB-lite"/>
    </source>
</evidence>
<name>A0A127Z846_9BASI</name>
<feature type="region of interest" description="Disordered" evidence="1">
    <location>
        <begin position="548"/>
        <end position="575"/>
    </location>
</feature>
<organism evidence="3">
    <name type="scientific">Sporisorium scitamineum</name>
    <dbReference type="NCBI Taxonomy" id="49012"/>
    <lineage>
        <taxon>Eukaryota</taxon>
        <taxon>Fungi</taxon>
        <taxon>Dikarya</taxon>
        <taxon>Basidiomycota</taxon>
        <taxon>Ustilaginomycotina</taxon>
        <taxon>Ustilaginomycetes</taxon>
        <taxon>Ustilaginales</taxon>
        <taxon>Ustilaginaceae</taxon>
        <taxon>Sporisorium</taxon>
    </lineage>
</organism>
<evidence type="ECO:0000259" key="2">
    <source>
        <dbReference type="Pfam" id="PF08639"/>
    </source>
</evidence>
<feature type="compositionally biased region" description="Basic residues" evidence="1">
    <location>
        <begin position="249"/>
        <end position="264"/>
    </location>
</feature>
<protein>
    <recommendedName>
        <fullName evidence="2">DNA replication regulator Sld3 C-terminal domain-containing protein</fullName>
    </recommendedName>
</protein>
<evidence type="ECO:0000313" key="3">
    <source>
        <dbReference type="EMBL" id="CDU22311.1"/>
    </source>
</evidence>
<dbReference type="OrthoDB" id="2551383at2759"/>
<accession>A0A127Z846</accession>
<dbReference type="EMBL" id="LK056655">
    <property type="protein sequence ID" value="CDU22311.1"/>
    <property type="molecule type" value="Genomic_DNA"/>
</dbReference>
<reference evidence="3" key="1">
    <citation type="submission" date="2014-06" db="EMBL/GenBank/DDBJ databases">
        <authorList>
            <person name="Ju J."/>
            <person name="Zhang J."/>
        </authorList>
    </citation>
    <scope>NUCLEOTIDE SEQUENCE</scope>
    <source>
        <strain evidence="3">SscI8</strain>
    </source>
</reference>
<dbReference type="Pfam" id="PF08639">
    <property type="entry name" value="Sld3_STD"/>
    <property type="match status" value="1"/>
</dbReference>
<dbReference type="InterPro" id="IPR013948">
    <property type="entry name" value="DNA_replication_reg_Sld3_C"/>
</dbReference>
<feature type="domain" description="DNA replication regulator Sld3 C-terminal" evidence="2">
    <location>
        <begin position="179"/>
        <end position="464"/>
    </location>
</feature>
<feature type="compositionally biased region" description="Polar residues" evidence="1">
    <location>
        <begin position="222"/>
        <end position="236"/>
    </location>
</feature>
<feature type="region of interest" description="Disordered" evidence="1">
    <location>
        <begin position="222"/>
        <end position="274"/>
    </location>
</feature>